<keyword evidence="3" id="KW-1185">Reference proteome</keyword>
<dbReference type="Proteomes" id="UP000494206">
    <property type="component" value="Unassembled WGS sequence"/>
</dbReference>
<name>A0A8S1EHA7_9PELO</name>
<accession>A0A8S1EHA7</accession>
<dbReference type="OrthoDB" id="5777586at2759"/>
<evidence type="ECO:0000256" key="1">
    <source>
        <dbReference type="SAM" id="MobiDB-lite"/>
    </source>
</evidence>
<dbReference type="AlphaFoldDB" id="A0A8S1EHA7"/>
<evidence type="ECO:0000313" key="2">
    <source>
        <dbReference type="EMBL" id="CAB3399371.1"/>
    </source>
</evidence>
<sequence>MATTSNADESSTTPFTRNNSRTGSLRRFVRSSFRRTRKIFGIERNSNCTPPSNPVVLENVEEVELETTTLNRNDVLRVTVTTVRKPIIPPSDVDDKIFPKIRPVQTPASCQLVRYFPKEGRSHDYKCTLNSFERKRRSHQVFGLDHHAKEQLFCPLQASQIEFAFKSVTKIDVIVKIQAPNGETSGYINPKTHDYTSFTPSNIGCGHGMWLVHIAARKGCKFHHEYTKQISLVGQGVLFFEIDSHLQLREVERLWLDCLN</sequence>
<gene>
    <name evidence="2" type="ORF">CBOVIS_LOCUS2504</name>
</gene>
<feature type="region of interest" description="Disordered" evidence="1">
    <location>
        <begin position="1"/>
        <end position="23"/>
    </location>
</feature>
<evidence type="ECO:0000313" key="3">
    <source>
        <dbReference type="Proteomes" id="UP000494206"/>
    </source>
</evidence>
<dbReference type="EMBL" id="CADEPM010000002">
    <property type="protein sequence ID" value="CAB3399371.1"/>
    <property type="molecule type" value="Genomic_DNA"/>
</dbReference>
<protein>
    <submittedName>
        <fullName evidence="2">Uncharacterized protein</fullName>
    </submittedName>
</protein>
<comment type="caution">
    <text evidence="2">The sequence shown here is derived from an EMBL/GenBank/DDBJ whole genome shotgun (WGS) entry which is preliminary data.</text>
</comment>
<organism evidence="2 3">
    <name type="scientific">Caenorhabditis bovis</name>
    <dbReference type="NCBI Taxonomy" id="2654633"/>
    <lineage>
        <taxon>Eukaryota</taxon>
        <taxon>Metazoa</taxon>
        <taxon>Ecdysozoa</taxon>
        <taxon>Nematoda</taxon>
        <taxon>Chromadorea</taxon>
        <taxon>Rhabditida</taxon>
        <taxon>Rhabditina</taxon>
        <taxon>Rhabditomorpha</taxon>
        <taxon>Rhabditoidea</taxon>
        <taxon>Rhabditidae</taxon>
        <taxon>Peloderinae</taxon>
        <taxon>Caenorhabditis</taxon>
    </lineage>
</organism>
<proteinExistence type="predicted"/>
<reference evidence="2 3" key="1">
    <citation type="submission" date="2020-04" db="EMBL/GenBank/DDBJ databases">
        <authorList>
            <person name="Laetsch R D."/>
            <person name="Stevens L."/>
            <person name="Kumar S."/>
            <person name="Blaxter L. M."/>
        </authorList>
    </citation>
    <scope>NUCLEOTIDE SEQUENCE [LARGE SCALE GENOMIC DNA]</scope>
</reference>